<dbReference type="Proteomes" id="UP001175261">
    <property type="component" value="Unassembled WGS sequence"/>
</dbReference>
<proteinExistence type="predicted"/>
<organism evidence="3 4">
    <name type="scientific">Sarocladium strictum</name>
    <name type="common">Black bundle disease fungus</name>
    <name type="synonym">Acremonium strictum</name>
    <dbReference type="NCBI Taxonomy" id="5046"/>
    <lineage>
        <taxon>Eukaryota</taxon>
        <taxon>Fungi</taxon>
        <taxon>Dikarya</taxon>
        <taxon>Ascomycota</taxon>
        <taxon>Pezizomycotina</taxon>
        <taxon>Sordariomycetes</taxon>
        <taxon>Hypocreomycetidae</taxon>
        <taxon>Hypocreales</taxon>
        <taxon>Sarocladiaceae</taxon>
        <taxon>Sarocladium</taxon>
    </lineage>
</organism>
<keyword evidence="4" id="KW-1185">Reference proteome</keyword>
<gene>
    <name evidence="3" type="ORF">NLU13_7652</name>
</gene>
<dbReference type="EMBL" id="JAPDFR010000007">
    <property type="protein sequence ID" value="KAK0385174.1"/>
    <property type="molecule type" value="Genomic_DNA"/>
</dbReference>
<feature type="coiled-coil region" evidence="1">
    <location>
        <begin position="211"/>
        <end position="241"/>
    </location>
</feature>
<feature type="compositionally biased region" description="Basic and acidic residues" evidence="2">
    <location>
        <begin position="19"/>
        <end position="29"/>
    </location>
</feature>
<evidence type="ECO:0000256" key="1">
    <source>
        <dbReference type="SAM" id="Coils"/>
    </source>
</evidence>
<evidence type="ECO:0008006" key="5">
    <source>
        <dbReference type="Google" id="ProtNLM"/>
    </source>
</evidence>
<name>A0AA39L609_SARSR</name>
<evidence type="ECO:0000313" key="4">
    <source>
        <dbReference type="Proteomes" id="UP001175261"/>
    </source>
</evidence>
<dbReference type="AlphaFoldDB" id="A0AA39L609"/>
<accession>A0AA39L609</accession>
<comment type="caution">
    <text evidence="3">The sequence shown here is derived from an EMBL/GenBank/DDBJ whole genome shotgun (WGS) entry which is preliminary data.</text>
</comment>
<reference evidence="3" key="1">
    <citation type="submission" date="2022-10" db="EMBL/GenBank/DDBJ databases">
        <title>Determination and structural analysis of whole genome sequence of Sarocladium strictum F4-1.</title>
        <authorList>
            <person name="Hu L."/>
            <person name="Jiang Y."/>
        </authorList>
    </citation>
    <scope>NUCLEOTIDE SEQUENCE</scope>
    <source>
        <strain evidence="3">F4-1</strain>
    </source>
</reference>
<feature type="region of interest" description="Disordered" evidence="2">
    <location>
        <begin position="19"/>
        <end position="46"/>
    </location>
</feature>
<keyword evidence="1" id="KW-0175">Coiled coil</keyword>
<protein>
    <recommendedName>
        <fullName evidence="5">Peroxin 20</fullName>
    </recommendedName>
</protein>
<sequence>MAEASCSGTTAFKRIVDHQSRDVSHHQDRLVGQPHAGSQGAFRSAAAPAQHVQDNFAAFMDGNNGLPGMPHDPAGRLAAHAAALDPLNHPRMSTPGIIQPQQQHSGQSTPDIAGWAADFNRFNQKRAPLAPLQNGMLPAQQQQMQQPAQFQGFQAAFGSVAPLYGPTNGGFMDPVAAAAQRPVAEADFDQEMTRWMAANGGGDMTDVDAAMDQMARELELNEAALREAEQAAERESHLEAQSVQEAQYQQEALETRLTDLDTPEIANLSIDDRHALEEESRAQQAAKERSAVAEAAEQLLDTVQHEQGEKWQNSVFLSLMRDFRDGRKDIIDGTIQVRSGTQSPAVSEGGTLVTDFRKIHDPQWERPGNLDPSDKA</sequence>
<evidence type="ECO:0000256" key="2">
    <source>
        <dbReference type="SAM" id="MobiDB-lite"/>
    </source>
</evidence>
<evidence type="ECO:0000313" key="3">
    <source>
        <dbReference type="EMBL" id="KAK0385174.1"/>
    </source>
</evidence>